<keyword evidence="4" id="KW-0456">Lyase</keyword>
<protein>
    <recommendedName>
        <fullName evidence="5">CENP-V/GFA domain-containing protein</fullName>
    </recommendedName>
</protein>
<comment type="similarity">
    <text evidence="1">Belongs to the Gfa family.</text>
</comment>
<dbReference type="EMBL" id="MTYH01000042">
    <property type="protein sequence ID" value="PNP43271.1"/>
    <property type="molecule type" value="Genomic_DNA"/>
</dbReference>
<dbReference type="Gene3D" id="3.90.1590.10">
    <property type="entry name" value="glutathione-dependent formaldehyde- activating enzyme (gfa)"/>
    <property type="match status" value="1"/>
</dbReference>
<dbReference type="AlphaFoldDB" id="A0A2K0TCM0"/>
<dbReference type="SUPFAM" id="SSF51316">
    <property type="entry name" value="Mss4-like"/>
    <property type="match status" value="1"/>
</dbReference>
<name>A0A2K0TCM0_9HYPO</name>
<dbReference type="GO" id="GO:0046872">
    <property type="term" value="F:metal ion binding"/>
    <property type="evidence" value="ECO:0007669"/>
    <property type="project" value="UniProtKB-KW"/>
</dbReference>
<accession>A0A2K0TCM0</accession>
<dbReference type="InterPro" id="IPR011057">
    <property type="entry name" value="Mss4-like_sf"/>
</dbReference>
<dbReference type="Proteomes" id="UP000236546">
    <property type="component" value="Unassembled WGS sequence"/>
</dbReference>
<dbReference type="PANTHER" id="PTHR33337:SF30">
    <property type="entry name" value="DUF636 DOMAIN PROTEIN (AFU_ORTHOLOGUE AFUA_1G03180)"/>
    <property type="match status" value="1"/>
</dbReference>
<dbReference type="Pfam" id="PF04828">
    <property type="entry name" value="GFA"/>
    <property type="match status" value="1"/>
</dbReference>
<organism evidence="6 7">
    <name type="scientific">Trichoderma gamsii</name>
    <dbReference type="NCBI Taxonomy" id="398673"/>
    <lineage>
        <taxon>Eukaryota</taxon>
        <taxon>Fungi</taxon>
        <taxon>Dikarya</taxon>
        <taxon>Ascomycota</taxon>
        <taxon>Pezizomycotina</taxon>
        <taxon>Sordariomycetes</taxon>
        <taxon>Hypocreomycetidae</taxon>
        <taxon>Hypocreales</taxon>
        <taxon>Hypocreaceae</taxon>
        <taxon>Trichoderma</taxon>
    </lineage>
</organism>
<evidence type="ECO:0000256" key="3">
    <source>
        <dbReference type="ARBA" id="ARBA00022833"/>
    </source>
</evidence>
<proteinExistence type="inferred from homology"/>
<keyword evidence="2" id="KW-0479">Metal-binding</keyword>
<feature type="domain" description="CENP-V/GFA" evidence="5">
    <location>
        <begin position="3"/>
        <end position="139"/>
    </location>
</feature>
<dbReference type="GO" id="GO:0016846">
    <property type="term" value="F:carbon-sulfur lyase activity"/>
    <property type="evidence" value="ECO:0007669"/>
    <property type="project" value="InterPro"/>
</dbReference>
<evidence type="ECO:0000256" key="1">
    <source>
        <dbReference type="ARBA" id="ARBA00005495"/>
    </source>
</evidence>
<dbReference type="InterPro" id="IPR006913">
    <property type="entry name" value="CENP-V/GFA"/>
</dbReference>
<comment type="caution">
    <text evidence="6">The sequence shown here is derived from an EMBL/GenBank/DDBJ whole genome shotgun (WGS) entry which is preliminary data.</text>
</comment>
<evidence type="ECO:0000259" key="5">
    <source>
        <dbReference type="PROSITE" id="PS51891"/>
    </source>
</evidence>
<evidence type="ECO:0000256" key="4">
    <source>
        <dbReference type="ARBA" id="ARBA00023239"/>
    </source>
</evidence>
<reference evidence="6 7" key="1">
    <citation type="submission" date="2017-02" db="EMBL/GenBank/DDBJ databases">
        <title>Genomes of Trichoderma spp. with biocontrol activity.</title>
        <authorList>
            <person name="Gardiner D."/>
            <person name="Kazan K."/>
            <person name="Vos C."/>
            <person name="Harvey P."/>
        </authorList>
    </citation>
    <scope>NUCLEOTIDE SEQUENCE [LARGE SCALE GENOMIC DNA]</scope>
    <source>
        <strain evidence="6 7">A5MH</strain>
    </source>
</reference>
<keyword evidence="3" id="KW-0862">Zinc</keyword>
<evidence type="ECO:0000313" key="6">
    <source>
        <dbReference type="EMBL" id="PNP43271.1"/>
    </source>
</evidence>
<evidence type="ECO:0000313" key="7">
    <source>
        <dbReference type="Proteomes" id="UP000236546"/>
    </source>
</evidence>
<gene>
    <name evidence="6" type="ORF">TGAMA5MH_04728</name>
</gene>
<evidence type="ECO:0000256" key="2">
    <source>
        <dbReference type="ARBA" id="ARBA00022723"/>
    </source>
</evidence>
<dbReference type="PANTHER" id="PTHR33337">
    <property type="entry name" value="GFA DOMAIN-CONTAINING PROTEIN"/>
    <property type="match status" value="1"/>
</dbReference>
<sequence>MTLSGSCMCGEIAYSSSSEFPAYRNFNFTQLSPNTKYHTGKPKVTALCHCVDCQKWTGSAYTSNAVVPEDSFQVTKGEAKWYDTIGESGGKNRHFFCSNCGSSLYGKLDIMPGDIVIKAGSLDNGATHLNDNIGVEFYCKDRVGFVAQREEAKQLPRFIGSS</sequence>
<dbReference type="OrthoDB" id="2212170at2759"/>
<dbReference type="PROSITE" id="PS51891">
    <property type="entry name" value="CENP_V_GFA"/>
    <property type="match status" value="1"/>
</dbReference>